<evidence type="ECO:0000256" key="3">
    <source>
        <dbReference type="ARBA" id="ARBA00009294"/>
    </source>
</evidence>
<evidence type="ECO:0000256" key="4">
    <source>
        <dbReference type="ARBA" id="ARBA00011819"/>
    </source>
</evidence>
<sequence>MKAFIVILATCVAYAVGDACEGPQIETVSFTTKDATLVTKIAYIADFTLSCSNGAKDVSLYAETVDGVVGVARSVDGVKYQVSWVEDTATAKSGDHLVKLYDDQGYAALRKAQRSGEDTTAVSAIATINLYHPGAYKGPWVQSETMAIFFAILIYYYAFSQKAQLMSK</sequence>
<protein>
    <recommendedName>
        <fullName evidence="5">Translocon-associated protein subunit delta</fullName>
    </recommendedName>
    <alternativeName>
        <fullName evidence="14">Signal sequence receptor subunit delta</fullName>
    </alternativeName>
</protein>
<keyword evidence="11 15" id="KW-1133">Transmembrane helix</keyword>
<comment type="subunit">
    <text evidence="4">Heterotetramer of TRAP-alpha, TRAP-beta, TRAP-delta and TRAP-gamma.</text>
</comment>
<evidence type="ECO:0000256" key="12">
    <source>
        <dbReference type="ARBA" id="ARBA00023136"/>
    </source>
</evidence>
<dbReference type="Proteomes" id="UP001497623">
    <property type="component" value="Unassembled WGS sequence"/>
</dbReference>
<reference evidence="17 18" key="1">
    <citation type="submission" date="2024-05" db="EMBL/GenBank/DDBJ databases">
        <authorList>
            <person name="Wallberg A."/>
        </authorList>
    </citation>
    <scope>NUCLEOTIDE SEQUENCE [LARGE SCALE GENOMIC DNA]</scope>
</reference>
<dbReference type="PANTHER" id="PTHR12731:SF1">
    <property type="entry name" value="TRANSLOCON-ASSOCIATED PROTEIN SUBUNIT DELTA"/>
    <property type="match status" value="1"/>
</dbReference>
<evidence type="ECO:0000256" key="10">
    <source>
        <dbReference type="ARBA" id="ARBA00022843"/>
    </source>
</evidence>
<name>A0AAV2RVD7_MEGNR</name>
<dbReference type="AlphaFoldDB" id="A0AAV2RVD7"/>
<evidence type="ECO:0000256" key="1">
    <source>
        <dbReference type="ARBA" id="ARBA00002838"/>
    </source>
</evidence>
<feature type="chain" id="PRO_5043954522" description="Translocon-associated protein subunit delta" evidence="16">
    <location>
        <begin position="20"/>
        <end position="168"/>
    </location>
</feature>
<evidence type="ECO:0000256" key="6">
    <source>
        <dbReference type="ARBA" id="ARBA00022499"/>
    </source>
</evidence>
<keyword evidence="8 16" id="KW-0732">Signal</keyword>
<organism evidence="17 18">
    <name type="scientific">Meganyctiphanes norvegica</name>
    <name type="common">Northern krill</name>
    <name type="synonym">Thysanopoda norvegica</name>
    <dbReference type="NCBI Taxonomy" id="48144"/>
    <lineage>
        <taxon>Eukaryota</taxon>
        <taxon>Metazoa</taxon>
        <taxon>Ecdysozoa</taxon>
        <taxon>Arthropoda</taxon>
        <taxon>Crustacea</taxon>
        <taxon>Multicrustacea</taxon>
        <taxon>Malacostraca</taxon>
        <taxon>Eumalacostraca</taxon>
        <taxon>Eucarida</taxon>
        <taxon>Euphausiacea</taxon>
        <taxon>Euphausiidae</taxon>
        <taxon>Meganyctiphanes</taxon>
    </lineage>
</organism>
<dbReference type="GO" id="GO:0005789">
    <property type="term" value="C:endoplasmic reticulum membrane"/>
    <property type="evidence" value="ECO:0007669"/>
    <property type="project" value="UniProtKB-SubCell"/>
</dbReference>
<evidence type="ECO:0000256" key="9">
    <source>
        <dbReference type="ARBA" id="ARBA00022824"/>
    </source>
</evidence>
<dbReference type="PANTHER" id="PTHR12731">
    <property type="entry name" value="TRANSLOCON-ASSOCIATED PROTEIN, DELTA SUBUNIT"/>
    <property type="match status" value="1"/>
</dbReference>
<evidence type="ECO:0000256" key="5">
    <source>
        <dbReference type="ARBA" id="ARBA00014387"/>
    </source>
</evidence>
<keyword evidence="6" id="KW-1017">Isopeptide bond</keyword>
<dbReference type="Pfam" id="PF05404">
    <property type="entry name" value="TRAP-delta"/>
    <property type="match status" value="1"/>
</dbReference>
<feature type="signal peptide" evidence="16">
    <location>
        <begin position="1"/>
        <end position="19"/>
    </location>
</feature>
<comment type="function">
    <text evidence="1">TRAP proteins are part of a complex whose function is to bind calcium to the ER membrane and thereby regulate the retention of ER resident proteins.</text>
</comment>
<keyword evidence="18" id="KW-1185">Reference proteome</keyword>
<comment type="caution">
    <text evidence="17">The sequence shown here is derived from an EMBL/GenBank/DDBJ whole genome shotgun (WGS) entry which is preliminary data.</text>
</comment>
<evidence type="ECO:0000256" key="11">
    <source>
        <dbReference type="ARBA" id="ARBA00022989"/>
    </source>
</evidence>
<evidence type="ECO:0000256" key="16">
    <source>
        <dbReference type="SAM" id="SignalP"/>
    </source>
</evidence>
<evidence type="ECO:0000256" key="8">
    <source>
        <dbReference type="ARBA" id="ARBA00022729"/>
    </source>
</evidence>
<evidence type="ECO:0000256" key="14">
    <source>
        <dbReference type="ARBA" id="ARBA00031791"/>
    </source>
</evidence>
<comment type="similarity">
    <text evidence="3">Belongs to the TRAP-delta family.</text>
</comment>
<proteinExistence type="inferred from homology"/>
<keyword evidence="10" id="KW-0832">Ubl conjugation</keyword>
<accession>A0AAV2RVD7</accession>
<keyword evidence="9" id="KW-0256">Endoplasmic reticulum</keyword>
<comment type="subcellular location">
    <subcellularLocation>
        <location evidence="2">Endoplasmic reticulum membrane</location>
        <topology evidence="2">Single-pass type I membrane protein</topology>
    </subcellularLocation>
</comment>
<evidence type="ECO:0000313" key="17">
    <source>
        <dbReference type="EMBL" id="CAL4140957.1"/>
    </source>
</evidence>
<feature type="non-terminal residue" evidence="17">
    <location>
        <position position="168"/>
    </location>
</feature>
<keyword evidence="7 15" id="KW-0812">Transmembrane</keyword>
<dbReference type="InterPro" id="IPR008855">
    <property type="entry name" value="TRAP-delta"/>
</dbReference>
<keyword evidence="13" id="KW-1015">Disulfide bond</keyword>
<evidence type="ECO:0000256" key="2">
    <source>
        <dbReference type="ARBA" id="ARBA00004115"/>
    </source>
</evidence>
<feature type="transmembrane region" description="Helical" evidence="15">
    <location>
        <begin position="140"/>
        <end position="159"/>
    </location>
</feature>
<gene>
    <name evidence="17" type="ORF">MNOR_LOCUS28773</name>
</gene>
<evidence type="ECO:0000256" key="7">
    <source>
        <dbReference type="ARBA" id="ARBA00022692"/>
    </source>
</evidence>
<keyword evidence="12 15" id="KW-0472">Membrane</keyword>
<evidence type="ECO:0000313" key="18">
    <source>
        <dbReference type="Proteomes" id="UP001497623"/>
    </source>
</evidence>
<dbReference type="EMBL" id="CAXKWB010032332">
    <property type="protein sequence ID" value="CAL4140957.1"/>
    <property type="molecule type" value="Genomic_DNA"/>
</dbReference>
<evidence type="ECO:0000256" key="15">
    <source>
        <dbReference type="SAM" id="Phobius"/>
    </source>
</evidence>
<evidence type="ECO:0000256" key="13">
    <source>
        <dbReference type="ARBA" id="ARBA00023157"/>
    </source>
</evidence>